<gene>
    <name evidence="1" type="ORF">M9Y10_009448</name>
</gene>
<accession>A0ABR2IPR8</accession>
<proteinExistence type="predicted"/>
<keyword evidence="2" id="KW-1185">Reference proteome</keyword>
<protein>
    <submittedName>
        <fullName evidence="1">Uncharacterized protein</fullName>
    </submittedName>
</protein>
<dbReference type="Proteomes" id="UP001470230">
    <property type="component" value="Unassembled WGS sequence"/>
</dbReference>
<organism evidence="1 2">
    <name type="scientific">Tritrichomonas musculus</name>
    <dbReference type="NCBI Taxonomy" id="1915356"/>
    <lineage>
        <taxon>Eukaryota</taxon>
        <taxon>Metamonada</taxon>
        <taxon>Parabasalia</taxon>
        <taxon>Tritrichomonadida</taxon>
        <taxon>Tritrichomonadidae</taxon>
        <taxon>Tritrichomonas</taxon>
    </lineage>
</organism>
<evidence type="ECO:0000313" key="2">
    <source>
        <dbReference type="Proteomes" id="UP001470230"/>
    </source>
</evidence>
<dbReference type="EMBL" id="JAPFFF010000015">
    <property type="protein sequence ID" value="KAK8866484.1"/>
    <property type="molecule type" value="Genomic_DNA"/>
</dbReference>
<comment type="caution">
    <text evidence="1">The sequence shown here is derived from an EMBL/GenBank/DDBJ whole genome shotgun (WGS) entry which is preliminary data.</text>
</comment>
<evidence type="ECO:0000313" key="1">
    <source>
        <dbReference type="EMBL" id="KAK8866484.1"/>
    </source>
</evidence>
<name>A0ABR2IPR8_9EUKA</name>
<reference evidence="1 2" key="1">
    <citation type="submission" date="2024-04" db="EMBL/GenBank/DDBJ databases">
        <title>Tritrichomonas musculus Genome.</title>
        <authorList>
            <person name="Alves-Ferreira E."/>
            <person name="Grigg M."/>
            <person name="Lorenzi H."/>
            <person name="Galac M."/>
        </authorList>
    </citation>
    <scope>NUCLEOTIDE SEQUENCE [LARGE SCALE GENOMIC DNA]</scope>
    <source>
        <strain evidence="1 2">EAF2021</strain>
    </source>
</reference>
<sequence>MRTGYALQSANRETKPSSDETALIRSVIRDEYTNAISEWVVKQKPKLRTKFIRFLSAVHDTPIPSSYSSVSSDVAERFARDIFSHKYHPVLRNVIDESGGEFSDVIHLLSIHMSRSNVMASITQKRDETPKLLKAIAQEDHILSRPYQARHELPQATAAPPLTRSRMVEQQTACVPTRTCKPARERTTPFATFPSSEPMESTYRSEFPNYDGKYQRTQQSGVCNVLNAPTCL</sequence>